<organism evidence="2 3">
    <name type="scientific">Spirosoma oryzae</name>
    <dbReference type="NCBI Taxonomy" id="1469603"/>
    <lineage>
        <taxon>Bacteria</taxon>
        <taxon>Pseudomonadati</taxon>
        <taxon>Bacteroidota</taxon>
        <taxon>Cytophagia</taxon>
        <taxon>Cytophagales</taxon>
        <taxon>Cytophagaceae</taxon>
        <taxon>Spirosoma</taxon>
    </lineage>
</organism>
<keyword evidence="3" id="KW-1185">Reference proteome</keyword>
<evidence type="ECO:0000256" key="1">
    <source>
        <dbReference type="SAM" id="Phobius"/>
    </source>
</evidence>
<dbReference type="EMBL" id="PVTE01000005">
    <property type="protein sequence ID" value="PRY41870.1"/>
    <property type="molecule type" value="Genomic_DNA"/>
</dbReference>
<comment type="caution">
    <text evidence="2">The sequence shown here is derived from an EMBL/GenBank/DDBJ whole genome shotgun (WGS) entry which is preliminary data.</text>
</comment>
<accession>A0A2T0T883</accession>
<sequence>MPAVEAVAEPVVPVENLPESADVLVASTTQRLVGENAQQVRQHTQRISRFLTNSVTTEAQVVGQQQPKPKPKPKMRLGNKIRDALGMPLRQELNWWQRISWKLKASVIIILVAVLFAIFHITILAIIFGIVAAFLLISGLRRSFKVRRPWF</sequence>
<dbReference type="Proteomes" id="UP000238375">
    <property type="component" value="Unassembled WGS sequence"/>
</dbReference>
<keyword evidence="1" id="KW-1133">Transmembrane helix</keyword>
<evidence type="ECO:0000313" key="3">
    <source>
        <dbReference type="Proteomes" id="UP000238375"/>
    </source>
</evidence>
<proteinExistence type="predicted"/>
<evidence type="ECO:0000313" key="2">
    <source>
        <dbReference type="EMBL" id="PRY41870.1"/>
    </source>
</evidence>
<keyword evidence="1" id="KW-0812">Transmembrane</keyword>
<keyword evidence="1" id="KW-0472">Membrane</keyword>
<name>A0A2T0T883_9BACT</name>
<dbReference type="RefSeq" id="WP_245882246.1">
    <property type="nucleotide sequence ID" value="NZ_PVTE01000005.1"/>
</dbReference>
<feature type="transmembrane region" description="Helical" evidence="1">
    <location>
        <begin position="105"/>
        <end position="138"/>
    </location>
</feature>
<protein>
    <submittedName>
        <fullName evidence="2">Uncharacterized protein</fullName>
    </submittedName>
</protein>
<reference evidence="2 3" key="1">
    <citation type="submission" date="2018-03" db="EMBL/GenBank/DDBJ databases">
        <title>Genomic Encyclopedia of Archaeal and Bacterial Type Strains, Phase II (KMG-II): from individual species to whole genera.</title>
        <authorList>
            <person name="Goeker M."/>
        </authorList>
    </citation>
    <scope>NUCLEOTIDE SEQUENCE [LARGE SCALE GENOMIC DNA]</scope>
    <source>
        <strain evidence="2 3">DSM 28354</strain>
    </source>
</reference>
<gene>
    <name evidence="2" type="ORF">CLV58_10570</name>
</gene>
<dbReference type="AlphaFoldDB" id="A0A2T0T883"/>